<proteinExistence type="predicted"/>
<accession>A0A9P5ZH70</accession>
<dbReference type="Proteomes" id="UP000807025">
    <property type="component" value="Unassembled WGS sequence"/>
</dbReference>
<dbReference type="EMBL" id="MU154759">
    <property type="protein sequence ID" value="KAF9487654.1"/>
    <property type="molecule type" value="Genomic_DNA"/>
</dbReference>
<evidence type="ECO:0000313" key="1">
    <source>
        <dbReference type="EMBL" id="KAF9487654.1"/>
    </source>
</evidence>
<dbReference type="AlphaFoldDB" id="A0A9P5ZH70"/>
<gene>
    <name evidence="1" type="ORF">BDN71DRAFT_1458279</name>
</gene>
<name>A0A9P5ZH70_PLEER</name>
<organism evidence="1 2">
    <name type="scientific">Pleurotus eryngii</name>
    <name type="common">Boletus of the steppes</name>
    <dbReference type="NCBI Taxonomy" id="5323"/>
    <lineage>
        <taxon>Eukaryota</taxon>
        <taxon>Fungi</taxon>
        <taxon>Dikarya</taxon>
        <taxon>Basidiomycota</taxon>
        <taxon>Agaricomycotina</taxon>
        <taxon>Agaricomycetes</taxon>
        <taxon>Agaricomycetidae</taxon>
        <taxon>Agaricales</taxon>
        <taxon>Pleurotineae</taxon>
        <taxon>Pleurotaceae</taxon>
        <taxon>Pleurotus</taxon>
    </lineage>
</organism>
<evidence type="ECO:0000313" key="2">
    <source>
        <dbReference type="Proteomes" id="UP000807025"/>
    </source>
</evidence>
<protein>
    <submittedName>
        <fullName evidence="1">Uncharacterized protein</fullName>
    </submittedName>
</protein>
<sequence>MTKLKIIAHYELTVSCAASRIPVLRLLSGPSSTPCTLFCFPSHPLLFRLLIRARTDRSRVFDVLLIPRRRGQRRGAEGHEESGISAFLHACPILAY</sequence>
<reference evidence="1" key="1">
    <citation type="submission" date="2020-11" db="EMBL/GenBank/DDBJ databases">
        <authorList>
            <consortium name="DOE Joint Genome Institute"/>
            <person name="Ahrendt S."/>
            <person name="Riley R."/>
            <person name="Andreopoulos W."/>
            <person name="Labutti K."/>
            <person name="Pangilinan J."/>
            <person name="Ruiz-Duenas F.J."/>
            <person name="Barrasa J.M."/>
            <person name="Sanchez-Garcia M."/>
            <person name="Camarero S."/>
            <person name="Miyauchi S."/>
            <person name="Serrano A."/>
            <person name="Linde D."/>
            <person name="Babiker R."/>
            <person name="Drula E."/>
            <person name="Ayuso-Fernandez I."/>
            <person name="Pacheco R."/>
            <person name="Padilla G."/>
            <person name="Ferreira P."/>
            <person name="Barriuso J."/>
            <person name="Kellner H."/>
            <person name="Castanera R."/>
            <person name="Alfaro M."/>
            <person name="Ramirez L."/>
            <person name="Pisabarro A.G."/>
            <person name="Kuo A."/>
            <person name="Tritt A."/>
            <person name="Lipzen A."/>
            <person name="He G."/>
            <person name="Yan M."/>
            <person name="Ng V."/>
            <person name="Cullen D."/>
            <person name="Martin F."/>
            <person name="Rosso M.-N."/>
            <person name="Henrissat B."/>
            <person name="Hibbett D."/>
            <person name="Martinez A.T."/>
            <person name="Grigoriev I.V."/>
        </authorList>
    </citation>
    <scope>NUCLEOTIDE SEQUENCE</scope>
    <source>
        <strain evidence="1">ATCC 90797</strain>
    </source>
</reference>
<keyword evidence="2" id="KW-1185">Reference proteome</keyword>
<comment type="caution">
    <text evidence="1">The sequence shown here is derived from an EMBL/GenBank/DDBJ whole genome shotgun (WGS) entry which is preliminary data.</text>
</comment>